<gene>
    <name evidence="4" type="primary">ATAT1</name>
    <name evidence="4" type="ORF">Ciccas_008414</name>
</gene>
<reference evidence="4 5" key="1">
    <citation type="submission" date="2024-11" db="EMBL/GenBank/DDBJ databases">
        <title>Adaptive evolution of stress response genes in parasites aligns with host niche diversity.</title>
        <authorList>
            <person name="Hahn C."/>
            <person name="Resl P."/>
        </authorList>
    </citation>
    <scope>NUCLEOTIDE SEQUENCE [LARGE SCALE GENOMIC DNA]</scope>
    <source>
        <strain evidence="4">EGGRZ-B1_66</strain>
        <tissue evidence="4">Body</tissue>
    </source>
</reference>
<dbReference type="EMBL" id="JBJKFK010001477">
    <property type="protein sequence ID" value="KAL3312991.1"/>
    <property type="molecule type" value="Genomic_DNA"/>
</dbReference>
<dbReference type="Pfam" id="PF05301">
    <property type="entry name" value="Acetyltransf_16"/>
    <property type="match status" value="1"/>
</dbReference>
<comment type="caution">
    <text evidence="4">The sequence shown here is derived from an EMBL/GenBank/DDBJ whole genome shotgun (WGS) entry which is preliminary data.</text>
</comment>
<dbReference type="PANTHER" id="PTHR12327">
    <property type="entry name" value="ALPHA-TUBULIN N-ACETYLTRANSFERASE 1"/>
    <property type="match status" value="1"/>
</dbReference>
<dbReference type="AlphaFoldDB" id="A0ABD2Q011"/>
<dbReference type="InterPro" id="IPR007965">
    <property type="entry name" value="GNAT_ATAT"/>
</dbReference>
<dbReference type="GO" id="GO:0019799">
    <property type="term" value="F:tubulin N-acetyltransferase activity"/>
    <property type="evidence" value="ECO:0007669"/>
    <property type="project" value="UniProtKB-ARBA"/>
</dbReference>
<dbReference type="InterPro" id="IPR038746">
    <property type="entry name" value="Atat"/>
</dbReference>
<organism evidence="4 5">
    <name type="scientific">Cichlidogyrus casuarinus</name>
    <dbReference type="NCBI Taxonomy" id="1844966"/>
    <lineage>
        <taxon>Eukaryota</taxon>
        <taxon>Metazoa</taxon>
        <taxon>Spiralia</taxon>
        <taxon>Lophotrochozoa</taxon>
        <taxon>Platyhelminthes</taxon>
        <taxon>Monogenea</taxon>
        <taxon>Monopisthocotylea</taxon>
        <taxon>Dactylogyridea</taxon>
        <taxon>Ancyrocephalidae</taxon>
        <taxon>Cichlidogyrus</taxon>
    </lineage>
</organism>
<dbReference type="Gene3D" id="3.40.630.30">
    <property type="match status" value="1"/>
</dbReference>
<keyword evidence="5" id="KW-1185">Reference proteome</keyword>
<dbReference type="PANTHER" id="PTHR12327:SF0">
    <property type="entry name" value="ALPHA-TUBULIN N-ACETYLTRANSFERASE 1"/>
    <property type="match status" value="1"/>
</dbReference>
<evidence type="ECO:0000259" key="3">
    <source>
        <dbReference type="PROSITE" id="PS51730"/>
    </source>
</evidence>
<proteinExistence type="predicted"/>
<dbReference type="Proteomes" id="UP001626550">
    <property type="component" value="Unassembled WGS sequence"/>
</dbReference>
<evidence type="ECO:0000256" key="2">
    <source>
        <dbReference type="ARBA" id="ARBA00023315"/>
    </source>
</evidence>
<accession>A0ABD2Q011</accession>
<evidence type="ECO:0000313" key="5">
    <source>
        <dbReference type="Proteomes" id="UP001626550"/>
    </source>
</evidence>
<sequence>MTLNVQAQGLSNPVTGYKKFLQTDHTIYIATDREGKSTNAIGLLKVGRKNLYLHDTYGNLRHVQPLCVLDFYVHESQQRQGYGLRLFGFMLQDQNVKPHCLAIDRPSSKMISFLKRHYCFSDIELHSNSFGISPKFFSECQRSHPEVFVSKPRLFR</sequence>
<keyword evidence="1" id="KW-0808">Transferase</keyword>
<evidence type="ECO:0000256" key="1">
    <source>
        <dbReference type="ARBA" id="ARBA00022679"/>
    </source>
</evidence>
<dbReference type="InterPro" id="IPR016181">
    <property type="entry name" value="Acyl_CoA_acyltransferase"/>
</dbReference>
<name>A0ABD2Q011_9PLAT</name>
<dbReference type="PROSITE" id="PS51730">
    <property type="entry name" value="GNAT_ATAT"/>
    <property type="match status" value="1"/>
</dbReference>
<evidence type="ECO:0000313" key="4">
    <source>
        <dbReference type="EMBL" id="KAL3312991.1"/>
    </source>
</evidence>
<protein>
    <submittedName>
        <fullName evidence="4">Alpha-tubulin N-acetyltransferase 1</fullName>
    </submittedName>
</protein>
<dbReference type="SUPFAM" id="SSF55729">
    <property type="entry name" value="Acyl-CoA N-acyltransferases (Nat)"/>
    <property type="match status" value="1"/>
</dbReference>
<feature type="domain" description="N-acetyltransferase" evidence="3">
    <location>
        <begin position="1"/>
        <end position="137"/>
    </location>
</feature>
<keyword evidence="2" id="KW-0012">Acyltransferase</keyword>